<evidence type="ECO:0000259" key="1">
    <source>
        <dbReference type="Pfam" id="PF00561"/>
    </source>
</evidence>
<reference evidence="3" key="1">
    <citation type="submission" date="2017-02" db="EMBL/GenBank/DDBJ databases">
        <authorList>
            <person name="Varghese N."/>
            <person name="Submissions S."/>
        </authorList>
    </citation>
    <scope>NUCLEOTIDE SEQUENCE [LARGE SCALE GENOMIC DNA]</scope>
    <source>
        <strain evidence="3">USBA 369</strain>
    </source>
</reference>
<accession>A0A1T4NKG8</accession>
<dbReference type="PANTHER" id="PTHR43798:SF33">
    <property type="entry name" value="HYDROLASE, PUTATIVE (AFU_ORTHOLOGUE AFUA_2G14860)-RELATED"/>
    <property type="match status" value="1"/>
</dbReference>
<dbReference type="EMBL" id="FUXL01000003">
    <property type="protein sequence ID" value="SJZ79764.1"/>
    <property type="molecule type" value="Genomic_DNA"/>
</dbReference>
<sequence length="272" mass="29917">MIAAAPAKALAATPKTARLFSTESGKGRNLLLLHGWTADSNDWSWQLPVLESRYRIVAVDLRGHGWSEVMPSGAYRPADYVADIEALLDTRYPEERFVVIGHSMGGQLAARLAAKRPDIVDAVVSVDGSLGFDESLTPVFEKVSADLRAGDPGSVAPALFDQFYDPATSPAMKRWHARRAQGMPAHVVRKTFGPLFLGAGQVGVGAQSELFCRTLRVAFYHLCRDQAQAERMRPWFSHPSSKVEAWSDAGHWIMEDRPDDVNAALTDWIDSL</sequence>
<dbReference type="RefSeq" id="WP_078707193.1">
    <property type="nucleotide sequence ID" value="NZ_FUXL01000003.1"/>
</dbReference>
<gene>
    <name evidence="2" type="ORF">SAMN05428963_10370</name>
</gene>
<evidence type="ECO:0000313" key="3">
    <source>
        <dbReference type="Proteomes" id="UP000190135"/>
    </source>
</evidence>
<proteinExistence type="predicted"/>
<dbReference type="STRING" id="1365950.SAMN05428963_10370"/>
<dbReference type="PANTHER" id="PTHR43798">
    <property type="entry name" value="MONOACYLGLYCEROL LIPASE"/>
    <property type="match status" value="1"/>
</dbReference>
<dbReference type="InterPro" id="IPR029058">
    <property type="entry name" value="AB_hydrolase_fold"/>
</dbReference>
<dbReference type="Proteomes" id="UP000190135">
    <property type="component" value="Unassembled WGS sequence"/>
</dbReference>
<dbReference type="InterPro" id="IPR000073">
    <property type="entry name" value="AB_hydrolase_1"/>
</dbReference>
<name>A0A1T4NKG8_9HYPH</name>
<organism evidence="2 3">
    <name type="scientific">Consotaella salsifontis</name>
    <dbReference type="NCBI Taxonomy" id="1365950"/>
    <lineage>
        <taxon>Bacteria</taxon>
        <taxon>Pseudomonadati</taxon>
        <taxon>Pseudomonadota</taxon>
        <taxon>Alphaproteobacteria</taxon>
        <taxon>Hyphomicrobiales</taxon>
        <taxon>Aurantimonadaceae</taxon>
        <taxon>Consotaella</taxon>
    </lineage>
</organism>
<evidence type="ECO:0000313" key="2">
    <source>
        <dbReference type="EMBL" id="SJZ79764.1"/>
    </source>
</evidence>
<dbReference type="PRINTS" id="PR00412">
    <property type="entry name" value="EPOXHYDRLASE"/>
</dbReference>
<dbReference type="GO" id="GO:0016020">
    <property type="term" value="C:membrane"/>
    <property type="evidence" value="ECO:0007669"/>
    <property type="project" value="TreeGrafter"/>
</dbReference>
<dbReference type="Gene3D" id="3.40.50.1820">
    <property type="entry name" value="alpha/beta hydrolase"/>
    <property type="match status" value="1"/>
</dbReference>
<protein>
    <submittedName>
        <fullName evidence="2">Pimeloyl-ACP methyl ester carboxylesterase</fullName>
    </submittedName>
</protein>
<dbReference type="SUPFAM" id="SSF53474">
    <property type="entry name" value="alpha/beta-Hydrolases"/>
    <property type="match status" value="1"/>
</dbReference>
<keyword evidence="3" id="KW-1185">Reference proteome</keyword>
<dbReference type="InterPro" id="IPR050266">
    <property type="entry name" value="AB_hydrolase_sf"/>
</dbReference>
<feature type="domain" description="AB hydrolase-1" evidence="1">
    <location>
        <begin position="30"/>
        <end position="136"/>
    </location>
</feature>
<dbReference type="Pfam" id="PF00561">
    <property type="entry name" value="Abhydrolase_1"/>
    <property type="match status" value="1"/>
</dbReference>
<dbReference type="AlphaFoldDB" id="A0A1T4NKG8"/>
<dbReference type="PRINTS" id="PR00111">
    <property type="entry name" value="ABHYDROLASE"/>
</dbReference>
<dbReference type="GO" id="GO:0003824">
    <property type="term" value="F:catalytic activity"/>
    <property type="evidence" value="ECO:0007669"/>
    <property type="project" value="InterPro"/>
</dbReference>
<dbReference type="InterPro" id="IPR000639">
    <property type="entry name" value="Epox_hydrolase-like"/>
</dbReference>